<reference evidence="3 4" key="1">
    <citation type="submission" date="2019-10" db="EMBL/GenBank/DDBJ databases">
        <authorList>
            <person name="Palmer J.M."/>
        </authorList>
    </citation>
    <scope>NUCLEOTIDE SEQUENCE [LARGE SCALE GENOMIC DNA]</scope>
    <source>
        <strain evidence="3 4">TWF694</strain>
    </source>
</reference>
<proteinExistence type="predicted"/>
<accession>A0AAV9XLF8</accession>
<name>A0AAV9XLF8_9PEZI</name>
<dbReference type="GO" id="GO:0000178">
    <property type="term" value="C:exosome (RNase complex)"/>
    <property type="evidence" value="ECO:0007669"/>
    <property type="project" value="TreeGrafter"/>
</dbReference>
<evidence type="ECO:0000313" key="4">
    <source>
        <dbReference type="Proteomes" id="UP001365542"/>
    </source>
</evidence>
<feature type="region of interest" description="Disordered" evidence="1">
    <location>
        <begin position="290"/>
        <end position="460"/>
    </location>
</feature>
<feature type="compositionally biased region" description="Polar residues" evidence="1">
    <location>
        <begin position="347"/>
        <end position="363"/>
    </location>
</feature>
<dbReference type="Pfam" id="PF10650">
    <property type="entry name" value="zf-C3H1"/>
    <property type="match status" value="1"/>
</dbReference>
<feature type="compositionally biased region" description="Polar residues" evidence="1">
    <location>
        <begin position="655"/>
        <end position="671"/>
    </location>
</feature>
<feature type="compositionally biased region" description="Acidic residues" evidence="1">
    <location>
        <begin position="627"/>
        <end position="647"/>
    </location>
</feature>
<feature type="region of interest" description="Disordered" evidence="1">
    <location>
        <begin position="1"/>
        <end position="95"/>
    </location>
</feature>
<feature type="compositionally biased region" description="Acidic residues" evidence="1">
    <location>
        <begin position="76"/>
        <end position="88"/>
    </location>
</feature>
<dbReference type="PANTHER" id="PTHR21563">
    <property type="entry name" value="ZINC FINGER C3H1 DOMAIN-CONTAINING PROTEIN"/>
    <property type="match status" value="1"/>
</dbReference>
<feature type="domain" description="Putative zinc-finger" evidence="2">
    <location>
        <begin position="773"/>
        <end position="793"/>
    </location>
</feature>
<feature type="compositionally biased region" description="Low complexity" evidence="1">
    <location>
        <begin position="244"/>
        <end position="253"/>
    </location>
</feature>
<dbReference type="AlphaFoldDB" id="A0AAV9XLF8"/>
<protein>
    <recommendedName>
        <fullName evidence="2">Putative zinc-finger domain-containing protein</fullName>
    </recommendedName>
</protein>
<dbReference type="EMBL" id="JAVHJO010000002">
    <property type="protein sequence ID" value="KAK6542625.1"/>
    <property type="molecule type" value="Genomic_DNA"/>
</dbReference>
<comment type="caution">
    <text evidence="3">The sequence shown here is derived from an EMBL/GenBank/DDBJ whole genome shotgun (WGS) entry which is preliminary data.</text>
</comment>
<feature type="region of interest" description="Disordered" evidence="1">
    <location>
        <begin position="545"/>
        <end position="685"/>
    </location>
</feature>
<dbReference type="GO" id="GO:0005634">
    <property type="term" value="C:nucleus"/>
    <property type="evidence" value="ECO:0007669"/>
    <property type="project" value="TreeGrafter"/>
</dbReference>
<evidence type="ECO:0000313" key="3">
    <source>
        <dbReference type="EMBL" id="KAK6542625.1"/>
    </source>
</evidence>
<feature type="compositionally biased region" description="Pro residues" evidence="1">
    <location>
        <begin position="443"/>
        <end position="452"/>
    </location>
</feature>
<feature type="region of interest" description="Disordered" evidence="1">
    <location>
        <begin position="244"/>
        <end position="265"/>
    </location>
</feature>
<feature type="compositionally biased region" description="Pro residues" evidence="1">
    <location>
        <begin position="254"/>
        <end position="265"/>
    </location>
</feature>
<dbReference type="Proteomes" id="UP001365542">
    <property type="component" value="Unassembled WGS sequence"/>
</dbReference>
<dbReference type="InterPro" id="IPR019607">
    <property type="entry name" value="Putative_zinc-finger_domain"/>
</dbReference>
<dbReference type="PANTHER" id="PTHR21563:SF3">
    <property type="entry name" value="ZINC FINGER C3H1 DOMAIN-CONTAINING PROTEIN"/>
    <property type="match status" value="1"/>
</dbReference>
<keyword evidence="4" id="KW-1185">Reference proteome</keyword>
<organism evidence="3 4">
    <name type="scientific">Orbilia ellipsospora</name>
    <dbReference type="NCBI Taxonomy" id="2528407"/>
    <lineage>
        <taxon>Eukaryota</taxon>
        <taxon>Fungi</taxon>
        <taxon>Dikarya</taxon>
        <taxon>Ascomycota</taxon>
        <taxon>Pezizomycotina</taxon>
        <taxon>Orbiliomycetes</taxon>
        <taxon>Orbiliales</taxon>
        <taxon>Orbiliaceae</taxon>
        <taxon>Orbilia</taxon>
    </lineage>
</organism>
<feature type="compositionally biased region" description="Polar residues" evidence="1">
    <location>
        <begin position="394"/>
        <end position="407"/>
    </location>
</feature>
<evidence type="ECO:0000259" key="2">
    <source>
        <dbReference type="Pfam" id="PF10650"/>
    </source>
</evidence>
<gene>
    <name evidence="3" type="ORF">TWF694_006568</name>
</gene>
<dbReference type="InterPro" id="IPR039278">
    <property type="entry name" value="Red1"/>
</dbReference>
<feature type="compositionally biased region" description="Basic and acidic residues" evidence="1">
    <location>
        <begin position="409"/>
        <end position="420"/>
    </location>
</feature>
<evidence type="ECO:0000256" key="1">
    <source>
        <dbReference type="SAM" id="MobiDB-lite"/>
    </source>
</evidence>
<sequence length="863" mass="92746">MSTCPEVPSFSGIRIPPSTGKRAMPARRVMPKSRQASASAASAAVKTPTAPKQEVAKPKLTISLPATVPTPPRDDGPEEGEISDEEDDHYSPREASTPLHMSLATPLESDSSSSFPPKHLPVNYVMNSINGQLNNTLGVREQVNLNALRNIPPDPKAISIQELRKSALSAVMYLACSAKMSFNDIVSEGVDPRIVAKYFDQLRLPMTAEARELLNIPAVAPSSILPPQTINDIKPTVSTTNTPITITNTSVGPPTIPPPASLPPKPPAIVVPKPESVVSRFNQALPGLNLLQASSGPNTPPVPTSESDANGAEKPAAPTKSPIPAPASLRSRKRPVAADFDSEIKPSFTNPKQPKFGNRQSLEASHLIFDVSDNEDDAPKTARLSSHPLDSSRPDSTTPENNEQLGQSIREKEAEIELMRQKILAMSRKKKLANNGETGSGPPSKPPTPAPVAPSTALMEAKSEKLEQVEQFLHQTLDQIEAGGTQSYVIDAAMAIANAELMDVEAKTAELQIASSNSVTAVPSPTRNAVLPLDHMEVNSALKTEPISEAAPAPISLEPQPAEPERPSSDDNSFSTALIELDPATNEPLSDTPGSPMDLAGASSPSDEMAESELDNLTESSSGYEVSDSDSGSDESSDDDSTEESEDVEMRESSQGESPGSDSASSPTQEIPNDDYDPSTHKGDAGVVPLRSEIAKELHTLPQQVIGIPSSLPVLKQVTIPPPNPKSEEFQPYKSVLTGFKSFRYHPSFNSLVSQGFKSLTYSHNIDSEQLVCDFETRGGTCNDPQCGYQHFRQMALPENQILLELAQPELNQSNKEEYETNLAQKITNLESEGNANFDKIASEIVDYRRQVLGDPTRIIRNI</sequence>